<dbReference type="Proteomes" id="UP000813385">
    <property type="component" value="Unassembled WGS sequence"/>
</dbReference>
<organism evidence="5 6">
    <name type="scientific">Plectosphaerella cucumerina</name>
    <dbReference type="NCBI Taxonomy" id="40658"/>
    <lineage>
        <taxon>Eukaryota</taxon>
        <taxon>Fungi</taxon>
        <taxon>Dikarya</taxon>
        <taxon>Ascomycota</taxon>
        <taxon>Pezizomycotina</taxon>
        <taxon>Sordariomycetes</taxon>
        <taxon>Hypocreomycetidae</taxon>
        <taxon>Glomerellales</taxon>
        <taxon>Plectosphaerellaceae</taxon>
        <taxon>Plectosphaerella</taxon>
    </lineage>
</organism>
<proteinExistence type="predicted"/>
<dbReference type="CDD" id="cd00067">
    <property type="entry name" value="GAL4"/>
    <property type="match status" value="1"/>
</dbReference>
<evidence type="ECO:0000256" key="1">
    <source>
        <dbReference type="ARBA" id="ARBA00004123"/>
    </source>
</evidence>
<dbReference type="GO" id="GO:0000981">
    <property type="term" value="F:DNA-binding transcription factor activity, RNA polymerase II-specific"/>
    <property type="evidence" value="ECO:0007669"/>
    <property type="project" value="InterPro"/>
</dbReference>
<dbReference type="PROSITE" id="PS00463">
    <property type="entry name" value="ZN2_CY6_FUNGAL_1"/>
    <property type="match status" value="1"/>
</dbReference>
<keyword evidence="2" id="KW-0539">Nucleus</keyword>
<comment type="caution">
    <text evidence="5">The sequence shown here is derived from an EMBL/GenBank/DDBJ whole genome shotgun (WGS) entry which is preliminary data.</text>
</comment>
<dbReference type="AlphaFoldDB" id="A0A8K0TF25"/>
<evidence type="ECO:0000256" key="3">
    <source>
        <dbReference type="SAM" id="MobiDB-lite"/>
    </source>
</evidence>
<dbReference type="GO" id="GO:0008270">
    <property type="term" value="F:zinc ion binding"/>
    <property type="evidence" value="ECO:0007669"/>
    <property type="project" value="InterPro"/>
</dbReference>
<evidence type="ECO:0000259" key="4">
    <source>
        <dbReference type="PROSITE" id="PS50048"/>
    </source>
</evidence>
<dbReference type="GO" id="GO:0000976">
    <property type="term" value="F:transcription cis-regulatory region binding"/>
    <property type="evidence" value="ECO:0007669"/>
    <property type="project" value="TreeGrafter"/>
</dbReference>
<dbReference type="InterPro" id="IPR001138">
    <property type="entry name" value="Zn2Cys6_DnaBD"/>
</dbReference>
<dbReference type="GO" id="GO:0005634">
    <property type="term" value="C:nucleus"/>
    <property type="evidence" value="ECO:0007669"/>
    <property type="project" value="UniProtKB-SubCell"/>
</dbReference>
<feature type="domain" description="Zn(2)-C6 fungal-type" evidence="4">
    <location>
        <begin position="12"/>
        <end position="42"/>
    </location>
</feature>
<dbReference type="GO" id="GO:0045944">
    <property type="term" value="P:positive regulation of transcription by RNA polymerase II"/>
    <property type="evidence" value="ECO:0007669"/>
    <property type="project" value="TreeGrafter"/>
</dbReference>
<dbReference type="InterPro" id="IPR036864">
    <property type="entry name" value="Zn2-C6_fun-type_DNA-bd_sf"/>
</dbReference>
<sequence length="573" mass="63712">MPKQDTSLRAKACDRCRRRHRACDLAEPQCGLCRAGGLSCRRSTRQFRFKRVMPGLGFSGVEKWTTVPSRVDFVDETTATVRGYMYDADPDTEPAPAMGLAADEASCQAYGFEPPGFAEPSIFNSFSGVSEPSAMEIQVPLRAPWTPPALTTGHTPSDPPSPWDNSLRSHTSESDTFPSDPGCLPTEKTLSGMFPSAGRRWELQDPVEVLLLDHFVHELSGFFDFCDQERHFAVQVPQRARSCRPLLDAILALSARHLGRVLGDIDPPLADRYYQRCLESLIPELGRVAPACVDDLLTATVVLRLLEELDVPLRGGTDAYRHSAGTRALLCSQLTSVDQVPCATGLRRAASWTGLRQEIWVCLSMQQAPAMRASADLLRYLDPSRDDCAWANLAVSHCLDVLEFCFGEVAGTLAVYDALVESNRWWETDRPPSYDPFCCKAGGRGAEGPFWDVALQLPWHVMGWQYRNLARVLLITHDPRMPRLGLGRQSAQKKIEEEARYAVKMVCSTAESNPSVPAAMVIAFMAVRICGDLINDLKERRAVLKLLARLEETQGWPTLELRTSLEEVWRDDG</sequence>
<evidence type="ECO:0000313" key="6">
    <source>
        <dbReference type="Proteomes" id="UP000813385"/>
    </source>
</evidence>
<dbReference type="SMART" id="SM00066">
    <property type="entry name" value="GAL4"/>
    <property type="match status" value="1"/>
</dbReference>
<protein>
    <recommendedName>
        <fullName evidence="4">Zn(2)-C6 fungal-type domain-containing protein</fullName>
    </recommendedName>
</protein>
<dbReference type="Gene3D" id="4.10.240.10">
    <property type="entry name" value="Zn(2)-C6 fungal-type DNA-binding domain"/>
    <property type="match status" value="1"/>
</dbReference>
<keyword evidence="6" id="KW-1185">Reference proteome</keyword>
<reference evidence="5" key="1">
    <citation type="journal article" date="2021" name="Nat. Commun.">
        <title>Genetic determinants of endophytism in the Arabidopsis root mycobiome.</title>
        <authorList>
            <person name="Mesny F."/>
            <person name="Miyauchi S."/>
            <person name="Thiergart T."/>
            <person name="Pickel B."/>
            <person name="Atanasova L."/>
            <person name="Karlsson M."/>
            <person name="Huettel B."/>
            <person name="Barry K.W."/>
            <person name="Haridas S."/>
            <person name="Chen C."/>
            <person name="Bauer D."/>
            <person name="Andreopoulos W."/>
            <person name="Pangilinan J."/>
            <person name="LaButti K."/>
            <person name="Riley R."/>
            <person name="Lipzen A."/>
            <person name="Clum A."/>
            <person name="Drula E."/>
            <person name="Henrissat B."/>
            <person name="Kohler A."/>
            <person name="Grigoriev I.V."/>
            <person name="Martin F.M."/>
            <person name="Hacquard S."/>
        </authorList>
    </citation>
    <scope>NUCLEOTIDE SEQUENCE</scope>
    <source>
        <strain evidence="5">MPI-CAGE-AT-0016</strain>
    </source>
</reference>
<dbReference type="Pfam" id="PF00172">
    <property type="entry name" value="Zn_clus"/>
    <property type="match status" value="1"/>
</dbReference>
<gene>
    <name evidence="5" type="ORF">B0T11DRAFT_339212</name>
</gene>
<dbReference type="OrthoDB" id="4525710at2759"/>
<accession>A0A8K0TF25</accession>
<evidence type="ECO:0000313" key="5">
    <source>
        <dbReference type="EMBL" id="KAH7362390.1"/>
    </source>
</evidence>
<dbReference type="PROSITE" id="PS50048">
    <property type="entry name" value="ZN2_CY6_FUNGAL_2"/>
    <property type="match status" value="1"/>
</dbReference>
<evidence type="ECO:0000256" key="2">
    <source>
        <dbReference type="ARBA" id="ARBA00023242"/>
    </source>
</evidence>
<dbReference type="InterPro" id="IPR021858">
    <property type="entry name" value="Fun_TF"/>
</dbReference>
<feature type="region of interest" description="Disordered" evidence="3">
    <location>
        <begin position="144"/>
        <end position="185"/>
    </location>
</feature>
<feature type="compositionally biased region" description="Polar residues" evidence="3">
    <location>
        <begin position="163"/>
        <end position="177"/>
    </location>
</feature>
<name>A0A8K0TF25_9PEZI</name>
<dbReference type="PANTHER" id="PTHR37534:SF2">
    <property type="entry name" value="N-ACETYLTRANSFERASE DOMAIN-CONTAINING PROTEIN"/>
    <property type="match status" value="1"/>
</dbReference>
<dbReference type="Pfam" id="PF11951">
    <property type="entry name" value="Fungal_trans_2"/>
    <property type="match status" value="1"/>
</dbReference>
<dbReference type="EMBL" id="JAGPXD010000003">
    <property type="protein sequence ID" value="KAH7362390.1"/>
    <property type="molecule type" value="Genomic_DNA"/>
</dbReference>
<dbReference type="PANTHER" id="PTHR37534">
    <property type="entry name" value="TRANSCRIPTIONAL ACTIVATOR PROTEIN UGA3"/>
    <property type="match status" value="1"/>
</dbReference>
<dbReference type="SUPFAM" id="SSF57701">
    <property type="entry name" value="Zn2/Cys6 DNA-binding domain"/>
    <property type="match status" value="1"/>
</dbReference>
<comment type="subcellular location">
    <subcellularLocation>
        <location evidence="1">Nucleus</location>
    </subcellularLocation>
</comment>